<sequence>MKVAALVMLALSSVSALGSGPYLPSGWRPEGPAFYLPSETQRPAENPVAGVILHESEASGSDALREYGPPKVGEISLDVSQNLVQQGLPDTVIEQVFGTIEVNEARNIADGDFTADIIAETALDIEGAVTEPQFIQEQTTLSAEVPILVIQESTGETLYSTFEYDVTQVTDASVQERELQETDSSANESQDVEKQNYEIVQFGTESNVPRIDGIEEQAVAEVAENIPEVLANLENEISAQVESKSSQTSIEENAFGSLKQAPEGFLEYGPPGFKEYGPPKELSNLVNVEEKPVVAPIFEISNQSRRRRFSPKFRIVKISPKH</sequence>
<protein>
    <recommendedName>
        <fullName evidence="4">DUF4794 domain-containing protein</fullName>
    </recommendedName>
</protein>
<dbReference type="EMBL" id="FZQP02006868">
    <property type="protein sequence ID" value="VVD04456.1"/>
    <property type="molecule type" value="Genomic_DNA"/>
</dbReference>
<gene>
    <name evidence="2" type="ORF">LSINAPIS_LOCUS14206</name>
</gene>
<evidence type="ECO:0000313" key="3">
    <source>
        <dbReference type="Proteomes" id="UP000324832"/>
    </source>
</evidence>
<dbReference type="Proteomes" id="UP000324832">
    <property type="component" value="Unassembled WGS sequence"/>
</dbReference>
<evidence type="ECO:0000313" key="2">
    <source>
        <dbReference type="EMBL" id="VVD04456.1"/>
    </source>
</evidence>
<reference evidence="2 3" key="1">
    <citation type="submission" date="2017-07" db="EMBL/GenBank/DDBJ databases">
        <authorList>
            <person name="Talla V."/>
            <person name="Backstrom N."/>
        </authorList>
    </citation>
    <scope>NUCLEOTIDE SEQUENCE [LARGE SCALE GENOMIC DNA]</scope>
</reference>
<proteinExistence type="predicted"/>
<keyword evidence="3" id="KW-1185">Reference proteome</keyword>
<feature type="signal peptide" evidence="1">
    <location>
        <begin position="1"/>
        <end position="16"/>
    </location>
</feature>
<accession>A0A5E4R1B0</accession>
<dbReference type="AlphaFoldDB" id="A0A5E4R1B0"/>
<organism evidence="2 3">
    <name type="scientific">Leptidea sinapis</name>
    <dbReference type="NCBI Taxonomy" id="189913"/>
    <lineage>
        <taxon>Eukaryota</taxon>
        <taxon>Metazoa</taxon>
        <taxon>Ecdysozoa</taxon>
        <taxon>Arthropoda</taxon>
        <taxon>Hexapoda</taxon>
        <taxon>Insecta</taxon>
        <taxon>Pterygota</taxon>
        <taxon>Neoptera</taxon>
        <taxon>Endopterygota</taxon>
        <taxon>Lepidoptera</taxon>
        <taxon>Glossata</taxon>
        <taxon>Ditrysia</taxon>
        <taxon>Papilionoidea</taxon>
        <taxon>Pieridae</taxon>
        <taxon>Dismorphiinae</taxon>
        <taxon>Leptidea</taxon>
    </lineage>
</organism>
<evidence type="ECO:0000256" key="1">
    <source>
        <dbReference type="SAM" id="SignalP"/>
    </source>
</evidence>
<keyword evidence="1" id="KW-0732">Signal</keyword>
<feature type="chain" id="PRO_5022889389" description="DUF4794 domain-containing protein" evidence="1">
    <location>
        <begin position="17"/>
        <end position="322"/>
    </location>
</feature>
<evidence type="ECO:0008006" key="4">
    <source>
        <dbReference type="Google" id="ProtNLM"/>
    </source>
</evidence>
<name>A0A5E4R1B0_9NEOP</name>